<keyword evidence="4" id="KW-0012">Acyltransferase</keyword>
<dbReference type="InterPro" id="IPR000182">
    <property type="entry name" value="GNAT_dom"/>
</dbReference>
<comment type="function">
    <text evidence="5">Acetylates the N-terminal alanine of ribosomal protein bS18.</text>
</comment>
<evidence type="ECO:0000256" key="1">
    <source>
        <dbReference type="ARBA" id="ARBA00005395"/>
    </source>
</evidence>
<dbReference type="InterPro" id="IPR050680">
    <property type="entry name" value="YpeA/RimI_acetyltransf"/>
</dbReference>
<comment type="catalytic activity">
    <reaction evidence="5">
        <text>N-terminal L-alanyl-[ribosomal protein bS18] + acetyl-CoA = N-terminal N(alpha)-acetyl-L-alanyl-[ribosomal protein bS18] + CoA + H(+)</text>
        <dbReference type="Rhea" id="RHEA:43756"/>
        <dbReference type="Rhea" id="RHEA-COMP:10676"/>
        <dbReference type="Rhea" id="RHEA-COMP:10677"/>
        <dbReference type="ChEBI" id="CHEBI:15378"/>
        <dbReference type="ChEBI" id="CHEBI:57287"/>
        <dbReference type="ChEBI" id="CHEBI:57288"/>
        <dbReference type="ChEBI" id="CHEBI:64718"/>
        <dbReference type="ChEBI" id="CHEBI:83683"/>
        <dbReference type="EC" id="2.3.1.266"/>
    </reaction>
</comment>
<dbReference type="PROSITE" id="PS51186">
    <property type="entry name" value="GNAT"/>
    <property type="match status" value="1"/>
</dbReference>
<dbReference type="GO" id="GO:0008999">
    <property type="term" value="F:protein-N-terminal-alanine acetyltransferase activity"/>
    <property type="evidence" value="ECO:0007669"/>
    <property type="project" value="UniProtKB-EC"/>
</dbReference>
<evidence type="ECO:0000313" key="7">
    <source>
        <dbReference type="EMBL" id="OEH91725.1"/>
    </source>
</evidence>
<dbReference type="InterPro" id="IPR016181">
    <property type="entry name" value="Acyl_CoA_acyltransferase"/>
</dbReference>
<dbReference type="SUPFAM" id="SSF55729">
    <property type="entry name" value="Acyl-CoA N-acyltransferases (Nat)"/>
    <property type="match status" value="1"/>
</dbReference>
<proteinExistence type="inferred from homology"/>
<keyword evidence="2 5" id="KW-0963">Cytoplasm</keyword>
<dbReference type="AlphaFoldDB" id="A0A1E5LCA1"/>
<dbReference type="EC" id="2.3.1.266" evidence="5"/>
<dbReference type="PANTHER" id="PTHR43420:SF44">
    <property type="entry name" value="ACETYLTRANSFERASE YPEA"/>
    <property type="match status" value="1"/>
</dbReference>
<dbReference type="RefSeq" id="WP_069718247.1">
    <property type="nucleotide sequence ID" value="NZ_MJEH01000048.1"/>
</dbReference>
<feature type="domain" description="N-acetyltransferase" evidence="6">
    <location>
        <begin position="6"/>
        <end position="150"/>
    </location>
</feature>
<dbReference type="STRING" id="1305675.BFG57_17880"/>
<evidence type="ECO:0000256" key="5">
    <source>
        <dbReference type="RuleBase" id="RU363094"/>
    </source>
</evidence>
<evidence type="ECO:0000259" key="6">
    <source>
        <dbReference type="PROSITE" id="PS51186"/>
    </source>
</evidence>
<dbReference type="Gene3D" id="3.40.630.30">
    <property type="match status" value="1"/>
</dbReference>
<organism evidence="7 8">
    <name type="scientific">Bacillus solimangrovi</name>
    <dbReference type="NCBI Taxonomy" id="1305675"/>
    <lineage>
        <taxon>Bacteria</taxon>
        <taxon>Bacillati</taxon>
        <taxon>Bacillota</taxon>
        <taxon>Bacilli</taxon>
        <taxon>Bacillales</taxon>
        <taxon>Bacillaceae</taxon>
        <taxon>Bacillus</taxon>
    </lineage>
</organism>
<comment type="caution">
    <text evidence="7">The sequence shown here is derived from an EMBL/GenBank/DDBJ whole genome shotgun (WGS) entry which is preliminary data.</text>
</comment>
<keyword evidence="8" id="KW-1185">Reference proteome</keyword>
<evidence type="ECO:0000256" key="2">
    <source>
        <dbReference type="ARBA" id="ARBA00022490"/>
    </source>
</evidence>
<dbReference type="Proteomes" id="UP000095209">
    <property type="component" value="Unassembled WGS sequence"/>
</dbReference>
<reference evidence="7 8" key="1">
    <citation type="submission" date="2016-08" db="EMBL/GenBank/DDBJ databases">
        <title>Genome of Bacillus solimangrovi GH2-4.</title>
        <authorList>
            <person name="Lim S."/>
            <person name="Kim B.-C."/>
        </authorList>
    </citation>
    <scope>NUCLEOTIDE SEQUENCE [LARGE SCALE GENOMIC DNA]</scope>
    <source>
        <strain evidence="7 8">GH2-4</strain>
    </source>
</reference>
<evidence type="ECO:0000256" key="3">
    <source>
        <dbReference type="ARBA" id="ARBA00022679"/>
    </source>
</evidence>
<dbReference type="NCBIfam" id="TIGR01575">
    <property type="entry name" value="rimI"/>
    <property type="match status" value="1"/>
</dbReference>
<sequence>MGEYEIKYRLMNEHDIEDVLRIEKSSFATPWTYEAFYNEVVHNQFARYLLIIKGEEVIGYCGLWIVFDDASVTNVAILPKERGNRYGEMLMHQAMEFARAVGGLRLSLEVRTSNHIAQNLYRKLGFESGGIRKNYYADNQEDALVMWVNL</sequence>
<dbReference type="InterPro" id="IPR006464">
    <property type="entry name" value="AcTrfase_RimI/Ard1"/>
</dbReference>
<comment type="similarity">
    <text evidence="1 5">Belongs to the acetyltransferase family. RimI subfamily.</text>
</comment>
<protein>
    <recommendedName>
        <fullName evidence="5">[Ribosomal protein bS18]-alanine N-acetyltransferase</fullName>
        <ecNumber evidence="5">2.3.1.266</ecNumber>
    </recommendedName>
</protein>
<dbReference type="Pfam" id="PF00583">
    <property type="entry name" value="Acetyltransf_1"/>
    <property type="match status" value="1"/>
</dbReference>
<dbReference type="CDD" id="cd04301">
    <property type="entry name" value="NAT_SF"/>
    <property type="match status" value="1"/>
</dbReference>
<accession>A0A1E5LCA1</accession>
<gene>
    <name evidence="7" type="ORF">BFG57_17880</name>
</gene>
<evidence type="ECO:0000313" key="8">
    <source>
        <dbReference type="Proteomes" id="UP000095209"/>
    </source>
</evidence>
<keyword evidence="3 7" id="KW-0808">Transferase</keyword>
<name>A0A1E5LCA1_9BACI</name>
<dbReference type="EMBL" id="MJEH01000048">
    <property type="protein sequence ID" value="OEH91725.1"/>
    <property type="molecule type" value="Genomic_DNA"/>
</dbReference>
<comment type="subcellular location">
    <subcellularLocation>
        <location evidence="5">Cytoplasm</location>
    </subcellularLocation>
</comment>
<dbReference type="GO" id="GO:0005737">
    <property type="term" value="C:cytoplasm"/>
    <property type="evidence" value="ECO:0007669"/>
    <property type="project" value="UniProtKB-SubCell"/>
</dbReference>
<dbReference type="OrthoDB" id="9794566at2"/>
<evidence type="ECO:0000256" key="4">
    <source>
        <dbReference type="ARBA" id="ARBA00023315"/>
    </source>
</evidence>
<dbReference type="PANTHER" id="PTHR43420">
    <property type="entry name" value="ACETYLTRANSFERASE"/>
    <property type="match status" value="1"/>
</dbReference>